<evidence type="ECO:0000313" key="11">
    <source>
        <dbReference type="Proteomes" id="UP000031668"/>
    </source>
</evidence>
<evidence type="ECO:0000256" key="9">
    <source>
        <dbReference type="SAM" id="Phobius"/>
    </source>
</evidence>
<keyword evidence="10" id="KW-0675">Receptor</keyword>
<sequence>MILQPEEWGQHCVRGLRKYAIIRKHDRRCFNSIDRLIPPNDTRCVCTEDDFKCNYGFFIDESQCELDHGMAATDEKTKCKYGEYVPRTKNCPDNMILLNDATCVTEEFVHCFSNDMFKCHSGECILMNKKCDGIIDCLDLSDETDCHTECLSNEYACDDRITCIDTNLVCDGQKDCPDGSDEKYCHFAKECEIYEFKCNNLRCIHINKICDGLNDCGDNSDEKYCQISNCKNEQMVCDHNTCLNISQFCDGKADCSDKTDEIKCKKFSVKDFDCFFKCGKVCLDKSKICDGYIDCDDESDEKNCVKKYECPRPHMLKCMTGLECFEEKHRCDGYRDCTDGSDEYKCPFVDTCKLPYSFSCQENVCVGMNDVCNVLVDCENGNDEPLSCETSPVIVNFVHSYIDQSKVLFYWNGSRLNPKTTFNAFVKDWDSNQYYFNQESYKSQDLVVTGLRTCRRFIAVVKSADSLTGRMIQFVTRNKKMKPPIDLNFFDKNYKLTWVYPEILCVPVIYYVFCYKKGSLVLRSYTFEPIFLITSEVDRCQITTCPKNRFNISCSGFSSISFKYNPYHKYISTVISSLPFILFAIFMIVILRLLLKESLQGFKSKVQTLFSIIVNRCCRRKIRYRRDGPTIFEEINKL</sequence>
<gene>
    <name evidence="10" type="ORF">RF11_16271</name>
</gene>
<comment type="caution">
    <text evidence="10">The sequence shown here is derived from an EMBL/GenBank/DDBJ whole genome shotgun (WGS) entry which is preliminary data.</text>
</comment>
<protein>
    <submittedName>
        <fullName evidence="10">Very low-density lipoprotein receptor</fullName>
    </submittedName>
</protein>
<name>A0A0C2NC35_THEKT</name>
<evidence type="ECO:0000313" key="10">
    <source>
        <dbReference type="EMBL" id="KII71537.1"/>
    </source>
</evidence>
<comment type="subcellular location">
    <subcellularLocation>
        <location evidence="2">Endomembrane system</location>
    </subcellularLocation>
    <subcellularLocation>
        <location evidence="1">Membrane</location>
        <topology evidence="1">Single-pass membrane protein</topology>
    </subcellularLocation>
</comment>
<keyword evidence="11" id="KW-1185">Reference proteome</keyword>
<evidence type="ECO:0000256" key="3">
    <source>
        <dbReference type="ARBA" id="ARBA00022692"/>
    </source>
</evidence>
<proteinExistence type="predicted"/>
<dbReference type="GO" id="GO:0005886">
    <property type="term" value="C:plasma membrane"/>
    <property type="evidence" value="ECO:0007669"/>
    <property type="project" value="TreeGrafter"/>
</dbReference>
<keyword evidence="3 9" id="KW-0812">Transmembrane</keyword>
<keyword evidence="6 9" id="KW-0472">Membrane</keyword>
<evidence type="ECO:0000256" key="8">
    <source>
        <dbReference type="PROSITE-ProRule" id="PRU00124"/>
    </source>
</evidence>
<dbReference type="Pfam" id="PF00057">
    <property type="entry name" value="Ldl_recept_a"/>
    <property type="match status" value="5"/>
</dbReference>
<feature type="disulfide bond" evidence="8">
    <location>
        <begin position="331"/>
        <end position="346"/>
    </location>
</feature>
<dbReference type="InterPro" id="IPR036055">
    <property type="entry name" value="LDL_receptor-like_sf"/>
</dbReference>
<keyword evidence="4" id="KW-0677">Repeat</keyword>
<dbReference type="PROSITE" id="PS50068">
    <property type="entry name" value="LDLRA_2"/>
    <property type="match status" value="7"/>
</dbReference>
<feature type="disulfide bond" evidence="8">
    <location>
        <begin position="249"/>
        <end position="264"/>
    </location>
</feature>
<evidence type="ECO:0000256" key="5">
    <source>
        <dbReference type="ARBA" id="ARBA00022989"/>
    </source>
</evidence>
<keyword evidence="7 8" id="KW-1015">Disulfide bond</keyword>
<evidence type="ECO:0000256" key="7">
    <source>
        <dbReference type="ARBA" id="ARBA00023157"/>
    </source>
</evidence>
<evidence type="ECO:0000256" key="1">
    <source>
        <dbReference type="ARBA" id="ARBA00004167"/>
    </source>
</evidence>
<dbReference type="SMART" id="SM00192">
    <property type="entry name" value="LDLa"/>
    <property type="match status" value="7"/>
</dbReference>
<reference evidence="10 11" key="1">
    <citation type="journal article" date="2014" name="Genome Biol. Evol.">
        <title>The genome of the myxosporean Thelohanellus kitauei shows adaptations to nutrient acquisition within its fish host.</title>
        <authorList>
            <person name="Yang Y."/>
            <person name="Xiong J."/>
            <person name="Zhou Z."/>
            <person name="Huo F."/>
            <person name="Miao W."/>
            <person name="Ran C."/>
            <person name="Liu Y."/>
            <person name="Zhang J."/>
            <person name="Feng J."/>
            <person name="Wang M."/>
            <person name="Wang M."/>
            <person name="Wang L."/>
            <person name="Yao B."/>
        </authorList>
    </citation>
    <scope>NUCLEOTIDE SEQUENCE [LARGE SCALE GENOMIC DNA]</scope>
    <source>
        <strain evidence="10">Wuqing</strain>
    </source>
</reference>
<dbReference type="EMBL" id="JWZT01001725">
    <property type="protein sequence ID" value="KII71537.1"/>
    <property type="molecule type" value="Genomic_DNA"/>
</dbReference>
<dbReference type="PRINTS" id="PR00261">
    <property type="entry name" value="LDLRECEPTOR"/>
</dbReference>
<dbReference type="InterPro" id="IPR002172">
    <property type="entry name" value="LDrepeatLR_classA_rpt"/>
</dbReference>
<keyword evidence="10" id="KW-0449">Lipoprotein</keyword>
<keyword evidence="5 9" id="KW-1133">Transmembrane helix</keyword>
<dbReference type="AlphaFoldDB" id="A0A0C2NC35"/>
<feature type="disulfide bond" evidence="8">
    <location>
        <begin position="198"/>
        <end position="216"/>
    </location>
</feature>
<dbReference type="PANTHER" id="PTHR24270">
    <property type="entry name" value="LOW-DENSITY LIPOPROTEIN RECEPTOR-RELATED"/>
    <property type="match status" value="1"/>
</dbReference>
<feature type="disulfide bond" evidence="8">
    <location>
        <begin position="170"/>
        <end position="185"/>
    </location>
</feature>
<evidence type="ECO:0000256" key="2">
    <source>
        <dbReference type="ARBA" id="ARBA00004308"/>
    </source>
</evidence>
<dbReference type="InterPro" id="IPR023415">
    <property type="entry name" value="LDLR_class-A_CS"/>
</dbReference>
<dbReference type="InterPro" id="IPR050685">
    <property type="entry name" value="LDLR"/>
</dbReference>
<dbReference type="CDD" id="cd00112">
    <property type="entry name" value="LDLa"/>
    <property type="match status" value="6"/>
</dbReference>
<dbReference type="OrthoDB" id="5958943at2759"/>
<dbReference type="Proteomes" id="UP000031668">
    <property type="component" value="Unassembled WGS sequence"/>
</dbReference>
<dbReference type="Gene3D" id="4.10.400.10">
    <property type="entry name" value="Low-density Lipoprotein Receptor"/>
    <property type="match status" value="7"/>
</dbReference>
<feature type="disulfide bond" evidence="8">
    <location>
        <begin position="191"/>
        <end position="203"/>
    </location>
</feature>
<feature type="disulfide bond" evidence="8">
    <location>
        <begin position="210"/>
        <end position="225"/>
    </location>
</feature>
<dbReference type="GO" id="GO:0012505">
    <property type="term" value="C:endomembrane system"/>
    <property type="evidence" value="ECO:0007669"/>
    <property type="project" value="UniProtKB-SubCell"/>
</dbReference>
<feature type="disulfide bond" evidence="8">
    <location>
        <begin position="237"/>
        <end position="255"/>
    </location>
</feature>
<feature type="disulfide bond" evidence="8">
    <location>
        <begin position="230"/>
        <end position="242"/>
    </location>
</feature>
<feature type="disulfide bond" evidence="8">
    <location>
        <begin position="131"/>
        <end position="146"/>
    </location>
</feature>
<evidence type="ECO:0000256" key="4">
    <source>
        <dbReference type="ARBA" id="ARBA00022737"/>
    </source>
</evidence>
<feature type="transmembrane region" description="Helical" evidence="9">
    <location>
        <begin position="570"/>
        <end position="595"/>
    </location>
</feature>
<feature type="disulfide bond" evidence="8">
    <location>
        <begin position="119"/>
        <end position="137"/>
    </location>
</feature>
<feature type="disulfide bond" evidence="8">
    <location>
        <begin position="360"/>
        <end position="378"/>
    </location>
</feature>
<dbReference type="GO" id="GO:0016192">
    <property type="term" value="P:vesicle-mediated transport"/>
    <property type="evidence" value="ECO:0007669"/>
    <property type="project" value="UniProtKB-ARBA"/>
</dbReference>
<dbReference type="PANTHER" id="PTHR24270:SF61">
    <property type="entry name" value="EGF-LIKE DOMAIN-CONTAINING PROTEIN"/>
    <property type="match status" value="1"/>
</dbReference>
<organism evidence="10 11">
    <name type="scientific">Thelohanellus kitauei</name>
    <name type="common">Myxosporean</name>
    <dbReference type="NCBI Taxonomy" id="669202"/>
    <lineage>
        <taxon>Eukaryota</taxon>
        <taxon>Metazoa</taxon>
        <taxon>Cnidaria</taxon>
        <taxon>Myxozoa</taxon>
        <taxon>Myxosporea</taxon>
        <taxon>Bivalvulida</taxon>
        <taxon>Platysporina</taxon>
        <taxon>Myxobolidae</taxon>
        <taxon>Thelohanellus</taxon>
    </lineage>
</organism>
<evidence type="ECO:0000256" key="6">
    <source>
        <dbReference type="ARBA" id="ARBA00023136"/>
    </source>
</evidence>
<dbReference type="PROSITE" id="PS01209">
    <property type="entry name" value="LDLRA_1"/>
    <property type="match status" value="2"/>
</dbReference>
<feature type="disulfide bond" evidence="8">
    <location>
        <begin position="289"/>
        <end position="304"/>
    </location>
</feature>
<accession>A0A0C2NC35</accession>
<dbReference type="SUPFAM" id="SSF57424">
    <property type="entry name" value="LDL receptor-like module"/>
    <property type="match status" value="7"/>
</dbReference>
<comment type="caution">
    <text evidence="8">Lacks conserved residue(s) required for the propagation of feature annotation.</text>
</comment>